<feature type="transmembrane region" description="Helical" evidence="5">
    <location>
        <begin position="146"/>
        <end position="168"/>
    </location>
</feature>
<feature type="transmembrane region" description="Helical" evidence="5">
    <location>
        <begin position="180"/>
        <end position="207"/>
    </location>
</feature>
<keyword evidence="3 5" id="KW-1133">Transmembrane helix</keyword>
<dbReference type="HOGENOM" id="CLU_045498_6_0_5"/>
<dbReference type="PATRIC" id="fig|1215343.11.peg.849"/>
<gene>
    <name evidence="6" type="ordered locus">B488_08240</name>
</gene>
<dbReference type="RefSeq" id="WP_015273243.1">
    <property type="nucleotide sequence ID" value="NC_019907.1"/>
</dbReference>
<comment type="subcellular location">
    <subcellularLocation>
        <location evidence="5">Cell membrane</location>
        <topology evidence="5">Multi-pass membrane protein</topology>
    </subcellularLocation>
    <subcellularLocation>
        <location evidence="1">Membrane</location>
        <topology evidence="1">Multi-pass membrane protein</topology>
    </subcellularLocation>
</comment>
<dbReference type="GO" id="GO:0005886">
    <property type="term" value="C:plasma membrane"/>
    <property type="evidence" value="ECO:0007669"/>
    <property type="project" value="UniProtKB-SubCell"/>
</dbReference>
<evidence type="ECO:0000256" key="4">
    <source>
        <dbReference type="ARBA" id="ARBA00023136"/>
    </source>
</evidence>
<dbReference type="AlphaFoldDB" id="L0EWQ9"/>
<dbReference type="PANTHER" id="PTHR43483">
    <property type="entry name" value="MEMBRANE TRANSPORTER PROTEIN HI_0806-RELATED"/>
    <property type="match status" value="1"/>
</dbReference>
<keyword evidence="2 5" id="KW-0812">Transmembrane</keyword>
<evidence type="ECO:0000313" key="7">
    <source>
        <dbReference type="Proteomes" id="UP000010799"/>
    </source>
</evidence>
<dbReference type="STRING" id="1215343.B488_08240"/>
<dbReference type="InterPro" id="IPR002781">
    <property type="entry name" value="TM_pro_TauE-like"/>
</dbReference>
<feature type="transmembrane region" description="Helical" evidence="5">
    <location>
        <begin position="251"/>
        <end position="269"/>
    </location>
</feature>
<feature type="transmembrane region" description="Helical" evidence="5">
    <location>
        <begin position="219"/>
        <end position="239"/>
    </location>
</feature>
<keyword evidence="7" id="KW-1185">Reference proteome</keyword>
<evidence type="ECO:0000256" key="5">
    <source>
        <dbReference type="RuleBase" id="RU363041"/>
    </source>
</evidence>
<reference evidence="6 7" key="1">
    <citation type="journal article" date="2012" name="Stand. Genomic Sci.">
        <title>Complete genome sequence of Liberibacter crescens BT-1.</title>
        <authorList>
            <person name="Leonard M.T."/>
            <person name="Fagen J.R."/>
            <person name="Davis-Richardson A.G."/>
            <person name="Davis M.J."/>
            <person name="Triplett E.W."/>
        </authorList>
    </citation>
    <scope>NUCLEOTIDE SEQUENCE [LARGE SCALE GENOMIC DNA]</scope>
    <source>
        <strain evidence="6 7">BT-1</strain>
    </source>
</reference>
<evidence type="ECO:0000256" key="3">
    <source>
        <dbReference type="ARBA" id="ARBA00022989"/>
    </source>
</evidence>
<feature type="transmembrane region" description="Helical" evidence="5">
    <location>
        <begin position="116"/>
        <end position="134"/>
    </location>
</feature>
<dbReference type="Proteomes" id="UP000010799">
    <property type="component" value="Chromosome"/>
</dbReference>
<feature type="transmembrane region" description="Helical" evidence="5">
    <location>
        <begin position="6"/>
        <end position="35"/>
    </location>
</feature>
<evidence type="ECO:0000256" key="1">
    <source>
        <dbReference type="ARBA" id="ARBA00004141"/>
    </source>
</evidence>
<dbReference type="Pfam" id="PF01925">
    <property type="entry name" value="TauE"/>
    <property type="match status" value="1"/>
</dbReference>
<name>L0EWQ9_LIBCB</name>
<comment type="similarity">
    <text evidence="5">Belongs to the 4-toluene sulfonate uptake permease (TSUP) (TC 2.A.102) family.</text>
</comment>
<accession>L0EWQ9</accession>
<feature type="transmembrane region" description="Helical" evidence="5">
    <location>
        <begin position="56"/>
        <end position="78"/>
    </location>
</feature>
<evidence type="ECO:0000256" key="2">
    <source>
        <dbReference type="ARBA" id="ARBA00022692"/>
    </source>
</evidence>
<sequence length="271" mass="29748">MVYQSVSFFLLLIVMGCLSGFLNGFFGIGGGLIIVPMFYKILTVYDKVDDSMRMHIAVGTSLAIIIMTSLRSFIGHYHRKTVDMRLLRNWVTAVPVGSITASMLSVYVNAQILREIFSVVSFCIALFILLNNNRWRLGTELPKNPWTWILGVIIGVFSGLIGIGGAIFNNIFMVLYGRSIYQAIATSTGVSLLVSIPGALGYIYAGWGVSGLPVMSLGFINWGAALIVMPIAVLIAPVGIKVAYDIGKRKLEIGFSIFLFVISCWLFFFEG</sequence>
<protein>
    <recommendedName>
        <fullName evidence="5">Probable membrane transporter protein</fullName>
    </recommendedName>
</protein>
<dbReference type="KEGG" id="lcc:B488_08240"/>
<dbReference type="eggNOG" id="COG0730">
    <property type="taxonomic scope" value="Bacteria"/>
</dbReference>
<proteinExistence type="inferred from homology"/>
<organism evidence="6 7">
    <name type="scientific">Liberibacter crescens (strain BT-1)</name>
    <dbReference type="NCBI Taxonomy" id="1215343"/>
    <lineage>
        <taxon>Bacteria</taxon>
        <taxon>Pseudomonadati</taxon>
        <taxon>Pseudomonadota</taxon>
        <taxon>Alphaproteobacteria</taxon>
        <taxon>Hyphomicrobiales</taxon>
        <taxon>Rhizobiaceae</taxon>
        <taxon>Liberibacter</taxon>
    </lineage>
</organism>
<dbReference type="PANTHER" id="PTHR43483:SF3">
    <property type="entry name" value="MEMBRANE TRANSPORTER PROTEIN HI_0806-RELATED"/>
    <property type="match status" value="1"/>
</dbReference>
<evidence type="ECO:0000313" key="6">
    <source>
        <dbReference type="EMBL" id="AGA64816.1"/>
    </source>
</evidence>
<dbReference type="EMBL" id="CP003789">
    <property type="protein sequence ID" value="AGA64816.1"/>
    <property type="molecule type" value="Genomic_DNA"/>
</dbReference>
<keyword evidence="5" id="KW-1003">Cell membrane</keyword>
<keyword evidence="4 5" id="KW-0472">Membrane</keyword>